<gene>
    <name evidence="2" type="ORF">AOQ84DRAFT_380286</name>
</gene>
<feature type="compositionally biased region" description="Low complexity" evidence="1">
    <location>
        <begin position="695"/>
        <end position="704"/>
    </location>
</feature>
<feature type="compositionally biased region" description="Polar residues" evidence="1">
    <location>
        <begin position="1055"/>
        <end position="1070"/>
    </location>
</feature>
<feature type="compositionally biased region" description="Low complexity" evidence="1">
    <location>
        <begin position="1248"/>
        <end position="1261"/>
    </location>
</feature>
<dbReference type="EMBL" id="KV750449">
    <property type="protein sequence ID" value="OCL04743.1"/>
    <property type="molecule type" value="Genomic_DNA"/>
</dbReference>
<feature type="compositionally biased region" description="Polar residues" evidence="1">
    <location>
        <begin position="516"/>
        <end position="535"/>
    </location>
</feature>
<feature type="compositionally biased region" description="Acidic residues" evidence="1">
    <location>
        <begin position="1311"/>
        <end position="1326"/>
    </location>
</feature>
<evidence type="ECO:0000313" key="2">
    <source>
        <dbReference type="EMBL" id="OCL04743.1"/>
    </source>
</evidence>
<feature type="region of interest" description="Disordered" evidence="1">
    <location>
        <begin position="738"/>
        <end position="765"/>
    </location>
</feature>
<feature type="compositionally biased region" description="Polar residues" evidence="1">
    <location>
        <begin position="1329"/>
        <end position="1338"/>
    </location>
</feature>
<dbReference type="Proteomes" id="UP000250140">
    <property type="component" value="Unassembled WGS sequence"/>
</dbReference>
<name>A0A8E2JPI1_9PEZI</name>
<evidence type="ECO:0000256" key="1">
    <source>
        <dbReference type="SAM" id="MobiDB-lite"/>
    </source>
</evidence>
<feature type="region of interest" description="Disordered" evidence="1">
    <location>
        <begin position="514"/>
        <end position="543"/>
    </location>
</feature>
<feature type="compositionally biased region" description="Polar residues" evidence="1">
    <location>
        <begin position="478"/>
        <end position="499"/>
    </location>
</feature>
<feature type="region of interest" description="Disordered" evidence="1">
    <location>
        <begin position="1248"/>
        <end position="1358"/>
    </location>
</feature>
<feature type="region of interest" description="Disordered" evidence="1">
    <location>
        <begin position="1421"/>
        <end position="1463"/>
    </location>
</feature>
<sequence length="1463" mass="160800">MASTIPPHSKVKSSQEGPGRDDSEGFGIVIHYISLISLLNTNIELPTKPNFTTAIDIVKGAQAIQVHPADKVDLVSIATPACTSTSRCEIKELLGVLVNNSPHVGYATHNDVALVTLPGYVPFFFDTLAFVDHTPVTKDINIIKSKPLIKPTLISSMMEFNYPSVSFKGLDNMKFEIENGVALLTFNGSVKAFFDTLVGTDSILEHDEDVCAIQEIPDCPECMESTRHNILSANAFHKDTDVGSIGIDRSVAKQSGSPPKPSINSVTSQPFDGTYHSATVKDSDALEDVVIPNTMLTNEIGEIKNSNANLPQPAIDLMAPLQFIDKWSQDELPDFEDYEPPELEAGYLPNFEDGKLFNSEHDRLTDSKYEELEDEVEFEIKHGKAYDPNGKCTTSASIWFMGDLSQVILVEPVPHCYDLYAGPNNRYFNRDGNEFHWDEDFEFFYDANYSVLIVEDGHLIPTGQLHPHSPQDHHAGAQHSQSDNNTNGTNTQLEQSNEPSASAFTWHGFKTGVGAENSSQMVPPSSSDVAGQHSCSPGFDIPRQSREENTRLLDAITSTQAVPYTSQLVTGYLGENLAVEQDLDGDTCMDVQYHPKVRIHFGASKSEEGSKNEAVEDSNYTDPRLLSELKRIRTNLREQPFHKQVPKSTSAKVQSTQPNSLNVKFSQAGGANDFPAFSPCKLVSRDHQSMETTEESSQTNTSFQFGASTSSDHTKPAFHSTTSKPLDYSTTKKYVKVPTSNRLSGGGEGPVKGARRKAPKPSAASFFDVGSTTAISPMEPAAKTLAAPSPFSTGNFSPPNAPSFDFSTATTTKVHTAAQFKQGELVTSSSIYEKHPGPSPAPTHLGGFRLKVTNHEEFRIVVNSKRGARSSSEFEYEMNTNWSSDHGTLEEFTAEDNLDSFIETDHQFGVVTSCDEQTARDYWSTLTSSKETVHKDLTREFHVGGAAPITFESFMNSWWPQDIKDRWEMSSWAVESVLLEERLVANQIRQLNNEPSHIEAQICGEAIRWHQGQINTGVCTTNQRRRTALDQAPALNEKSILKGTVKEKYPEAQELPSQNTPSLRSPNLVDSSLLHPRASQMPEPPQAYIEGEVHCVDNEAVSQSSQTASPINITTPDAPTLERCLADGTASTDDGKESDIPIVETKVPDTTCTTENETSRDSFRASGEPVARVVEPPLPYQPPIEHLSILEASEQYLLRGLEKAGITIAAAIADAKLSLKQNRYWPVVHSVFKEIMNKLCPEEQLTVSSSSNSAQGTSTTSVNSAGSNGAQVNMGGRNKNQDSDSKNDGESCGQGDQNDRELGKSYGFSSSDDDHEDGDDYEDDRDTEMSCSSSSGSDAPTVPGPTAPGIEDDKETESKDINVEDIAPEEPLYVDPNAPCIFYNRSTSGWSRSGQRIAWVNEQILTRANEDTYRQDPSLFVRESRVGTPPRTSSRLDHNGQPTDLPPEDWRPFDWELEPRKPT</sequence>
<feature type="region of interest" description="Disordered" evidence="1">
    <location>
        <begin position="462"/>
        <end position="499"/>
    </location>
</feature>
<reference evidence="2 3" key="1">
    <citation type="journal article" date="2016" name="Nat. Commun.">
        <title>Ectomycorrhizal ecology is imprinted in the genome of the dominant symbiotic fungus Cenococcum geophilum.</title>
        <authorList>
            <consortium name="DOE Joint Genome Institute"/>
            <person name="Peter M."/>
            <person name="Kohler A."/>
            <person name="Ohm R.A."/>
            <person name="Kuo A."/>
            <person name="Krutzmann J."/>
            <person name="Morin E."/>
            <person name="Arend M."/>
            <person name="Barry K.W."/>
            <person name="Binder M."/>
            <person name="Choi C."/>
            <person name="Clum A."/>
            <person name="Copeland A."/>
            <person name="Grisel N."/>
            <person name="Haridas S."/>
            <person name="Kipfer T."/>
            <person name="LaButti K."/>
            <person name="Lindquist E."/>
            <person name="Lipzen A."/>
            <person name="Maire R."/>
            <person name="Meier B."/>
            <person name="Mihaltcheva S."/>
            <person name="Molinier V."/>
            <person name="Murat C."/>
            <person name="Poggeler S."/>
            <person name="Quandt C.A."/>
            <person name="Sperisen C."/>
            <person name="Tritt A."/>
            <person name="Tisserant E."/>
            <person name="Crous P.W."/>
            <person name="Henrissat B."/>
            <person name="Nehls U."/>
            <person name="Egli S."/>
            <person name="Spatafora J.W."/>
            <person name="Grigoriev I.V."/>
            <person name="Martin F.M."/>
        </authorList>
    </citation>
    <scope>NUCLEOTIDE SEQUENCE [LARGE SCALE GENOMIC DNA]</scope>
    <source>
        <strain evidence="2 3">CBS 207.34</strain>
    </source>
</reference>
<accession>A0A8E2JPI1</accession>
<evidence type="ECO:0000313" key="3">
    <source>
        <dbReference type="Proteomes" id="UP000250140"/>
    </source>
</evidence>
<feature type="region of interest" description="Disordered" evidence="1">
    <location>
        <begin position="686"/>
        <end position="724"/>
    </location>
</feature>
<feature type="compositionally biased region" description="Basic and acidic residues" evidence="1">
    <location>
        <begin position="1279"/>
        <end position="1289"/>
    </location>
</feature>
<feature type="region of interest" description="Disordered" evidence="1">
    <location>
        <begin position="1"/>
        <end position="20"/>
    </location>
</feature>
<keyword evidence="3" id="KW-1185">Reference proteome</keyword>
<feature type="region of interest" description="Disordered" evidence="1">
    <location>
        <begin position="1051"/>
        <end position="1070"/>
    </location>
</feature>
<feature type="compositionally biased region" description="Polar residues" evidence="1">
    <location>
        <begin position="1262"/>
        <end position="1271"/>
    </location>
</feature>
<protein>
    <submittedName>
        <fullName evidence="2">Uncharacterized protein</fullName>
    </submittedName>
</protein>
<proteinExistence type="predicted"/>
<feature type="compositionally biased region" description="Basic and acidic residues" evidence="1">
    <location>
        <begin position="1448"/>
        <end position="1463"/>
    </location>
</feature>
<organism evidence="2 3">
    <name type="scientific">Glonium stellatum</name>
    <dbReference type="NCBI Taxonomy" id="574774"/>
    <lineage>
        <taxon>Eukaryota</taxon>
        <taxon>Fungi</taxon>
        <taxon>Dikarya</taxon>
        <taxon>Ascomycota</taxon>
        <taxon>Pezizomycotina</taxon>
        <taxon>Dothideomycetes</taxon>
        <taxon>Pleosporomycetidae</taxon>
        <taxon>Gloniales</taxon>
        <taxon>Gloniaceae</taxon>
        <taxon>Glonium</taxon>
    </lineage>
</organism>